<accession>A0A1J7I594</accession>
<evidence type="ECO:0000259" key="8">
    <source>
        <dbReference type="Pfam" id="PF13813"/>
    </source>
</evidence>
<dbReference type="Proteomes" id="UP000182658">
    <property type="component" value="Unassembled WGS sequence"/>
</dbReference>
<protein>
    <recommendedName>
        <fullName evidence="8">Wax synthase domain-containing protein</fullName>
    </recommendedName>
</protein>
<evidence type="ECO:0000256" key="7">
    <source>
        <dbReference type="SAM" id="Phobius"/>
    </source>
</evidence>
<evidence type="ECO:0000256" key="5">
    <source>
        <dbReference type="ARBA" id="ARBA00022989"/>
    </source>
</evidence>
<dbReference type="GO" id="GO:0016020">
    <property type="term" value="C:membrane"/>
    <property type="evidence" value="ECO:0007669"/>
    <property type="project" value="UniProtKB-SubCell"/>
</dbReference>
<feature type="domain" description="Wax synthase" evidence="8">
    <location>
        <begin position="195"/>
        <end position="282"/>
    </location>
</feature>
<keyword evidence="4 7" id="KW-0812">Transmembrane</keyword>
<dbReference type="EMBL" id="KV875112">
    <property type="protein sequence ID" value="OIW22547.1"/>
    <property type="molecule type" value="Genomic_DNA"/>
</dbReference>
<dbReference type="Pfam" id="PF13813">
    <property type="entry name" value="MBOAT_2"/>
    <property type="match status" value="1"/>
</dbReference>
<dbReference type="InterPro" id="IPR044851">
    <property type="entry name" value="Wax_synthase"/>
</dbReference>
<keyword evidence="10" id="KW-1185">Reference proteome</keyword>
<dbReference type="AlphaFoldDB" id="A0A1J7I594"/>
<keyword evidence="3" id="KW-0808">Transferase</keyword>
<evidence type="ECO:0000256" key="6">
    <source>
        <dbReference type="ARBA" id="ARBA00023136"/>
    </source>
</evidence>
<dbReference type="PANTHER" id="PTHR31595">
    <property type="entry name" value="LONG-CHAIN-ALCOHOL O-FATTY-ACYLTRANSFERASE 3-RELATED"/>
    <property type="match status" value="1"/>
</dbReference>
<feature type="transmembrane region" description="Helical" evidence="7">
    <location>
        <begin position="155"/>
        <end position="173"/>
    </location>
</feature>
<evidence type="ECO:0000256" key="3">
    <source>
        <dbReference type="ARBA" id="ARBA00022679"/>
    </source>
</evidence>
<keyword evidence="6 7" id="KW-0472">Membrane</keyword>
<comment type="similarity">
    <text evidence="2">Belongs to the wax synthase family.</text>
</comment>
<evidence type="ECO:0000256" key="1">
    <source>
        <dbReference type="ARBA" id="ARBA00004141"/>
    </source>
</evidence>
<evidence type="ECO:0000256" key="2">
    <source>
        <dbReference type="ARBA" id="ARBA00007282"/>
    </source>
</evidence>
<dbReference type="STRING" id="1408157.A0A1J7I594"/>
<feature type="transmembrane region" description="Helical" evidence="7">
    <location>
        <begin position="104"/>
        <end position="120"/>
    </location>
</feature>
<feature type="transmembrane region" description="Helical" evidence="7">
    <location>
        <begin position="250"/>
        <end position="273"/>
    </location>
</feature>
<dbReference type="GO" id="GO:0008374">
    <property type="term" value="F:O-acyltransferase activity"/>
    <property type="evidence" value="ECO:0007669"/>
    <property type="project" value="InterPro"/>
</dbReference>
<dbReference type="GO" id="GO:0006629">
    <property type="term" value="P:lipid metabolic process"/>
    <property type="evidence" value="ECO:0007669"/>
    <property type="project" value="InterPro"/>
</dbReference>
<dbReference type="PANTHER" id="PTHR31595:SF27">
    <property type="entry name" value="WAX SYNTHASE DOMAIN-CONTAINING PROTEIN-RELATED"/>
    <property type="match status" value="1"/>
</dbReference>
<keyword evidence="5 7" id="KW-1133">Transmembrane helix</keyword>
<proteinExistence type="inferred from homology"/>
<dbReference type="InterPro" id="IPR032805">
    <property type="entry name" value="Wax_synthase_dom"/>
</dbReference>
<name>A0A1J7I594_9PEZI</name>
<comment type="subcellular location">
    <subcellularLocation>
        <location evidence="1">Membrane</location>
        <topology evidence="1">Multi-pass membrane protein</topology>
    </subcellularLocation>
</comment>
<evidence type="ECO:0000313" key="10">
    <source>
        <dbReference type="Proteomes" id="UP000182658"/>
    </source>
</evidence>
<feature type="transmembrane region" description="Helical" evidence="7">
    <location>
        <begin position="317"/>
        <end position="337"/>
    </location>
</feature>
<dbReference type="InParanoid" id="A0A1J7I594"/>
<organism evidence="9 10">
    <name type="scientific">Coniochaeta ligniaria NRRL 30616</name>
    <dbReference type="NCBI Taxonomy" id="1408157"/>
    <lineage>
        <taxon>Eukaryota</taxon>
        <taxon>Fungi</taxon>
        <taxon>Dikarya</taxon>
        <taxon>Ascomycota</taxon>
        <taxon>Pezizomycotina</taxon>
        <taxon>Sordariomycetes</taxon>
        <taxon>Sordariomycetidae</taxon>
        <taxon>Coniochaetales</taxon>
        <taxon>Coniochaetaceae</taxon>
        <taxon>Coniochaeta</taxon>
    </lineage>
</organism>
<gene>
    <name evidence="9" type="ORF">CONLIGDRAFT_214849</name>
</gene>
<sequence>MIQPLVTGYAVTYVLDYVDRVLLQRWAFEAGGPTKIFDVDNEENGSTTKKETRLPTSPTSSFWARLVFGFDAATSRRHLNTPYEVKNCRHFSAKDKSYVPSRSKFILGALGSFVACYLFIDINDANAQSDQDSSLFAPDKIPFFSRLADVAPDELAVRFIIPLVIWATSYSMIQMTYDLMSIVAVGLHITNVNSWRPVFGSIWDAYTVRKFWGNFWHQQLRDLLNDPATIITHRILHLPANGLAQRYTKIVIAFFISGVAHMFVDLATGLTYLESGSVRFFTTQALGIMIEDAVQGIWKRSFGGNTADSPTAKWKRVVGFIWLWSFMAWSVPSWMYAPILSRTAGEQGPLMGPLSVSRWFLGKK</sequence>
<evidence type="ECO:0000256" key="4">
    <source>
        <dbReference type="ARBA" id="ARBA00022692"/>
    </source>
</evidence>
<dbReference type="OrthoDB" id="1077582at2759"/>
<evidence type="ECO:0000313" key="9">
    <source>
        <dbReference type="EMBL" id="OIW22547.1"/>
    </source>
</evidence>
<reference evidence="9 10" key="1">
    <citation type="submission" date="2016-10" db="EMBL/GenBank/DDBJ databases">
        <title>Draft genome sequence of Coniochaeta ligniaria NRRL30616, a lignocellulolytic fungus for bioabatement of inhibitors in plant biomass hydrolysates.</title>
        <authorList>
            <consortium name="DOE Joint Genome Institute"/>
            <person name="Jimenez D.J."/>
            <person name="Hector R.E."/>
            <person name="Riley R."/>
            <person name="Sun H."/>
            <person name="Grigoriev I.V."/>
            <person name="Van Elsas J.D."/>
            <person name="Nichols N.N."/>
        </authorList>
    </citation>
    <scope>NUCLEOTIDE SEQUENCE [LARGE SCALE GENOMIC DNA]</scope>
    <source>
        <strain evidence="9 10">NRRL 30616</strain>
    </source>
</reference>